<dbReference type="Proteomes" id="UP000466785">
    <property type="component" value="Chromosome"/>
</dbReference>
<protein>
    <recommendedName>
        <fullName evidence="2">General stress protein 17M-like domain-containing protein</fullName>
    </recommendedName>
</protein>
<dbReference type="InterPro" id="IPR025889">
    <property type="entry name" value="GSP17M-like_dom"/>
</dbReference>
<keyword evidence="1" id="KW-0812">Transmembrane</keyword>
<evidence type="ECO:0000313" key="3">
    <source>
        <dbReference type="EMBL" id="BBX51691.1"/>
    </source>
</evidence>
<organism evidence="3 4">
    <name type="scientific">Mycolicibacterium poriferae</name>
    <dbReference type="NCBI Taxonomy" id="39694"/>
    <lineage>
        <taxon>Bacteria</taxon>
        <taxon>Bacillati</taxon>
        <taxon>Actinomycetota</taxon>
        <taxon>Actinomycetes</taxon>
        <taxon>Mycobacteriales</taxon>
        <taxon>Mycobacteriaceae</taxon>
        <taxon>Mycolicibacterium</taxon>
    </lineage>
</organism>
<dbReference type="Pfam" id="PF11181">
    <property type="entry name" value="YflT"/>
    <property type="match status" value="1"/>
</dbReference>
<feature type="transmembrane region" description="Helical" evidence="1">
    <location>
        <begin position="59"/>
        <end position="82"/>
    </location>
</feature>
<proteinExistence type="predicted"/>
<dbReference type="AlphaFoldDB" id="A0A6N4VAN7"/>
<evidence type="ECO:0000313" key="4">
    <source>
        <dbReference type="Proteomes" id="UP000466785"/>
    </source>
</evidence>
<keyword evidence="1" id="KW-1133">Transmembrane helix</keyword>
<keyword evidence="4" id="KW-1185">Reference proteome</keyword>
<evidence type="ECO:0000256" key="1">
    <source>
        <dbReference type="SAM" id="Phobius"/>
    </source>
</evidence>
<keyword evidence="1" id="KW-0472">Membrane</keyword>
<gene>
    <name evidence="3" type="ORF">MPOR_27170</name>
</gene>
<dbReference type="EMBL" id="AP022570">
    <property type="protein sequence ID" value="BBX51691.1"/>
    <property type="molecule type" value="Genomic_DNA"/>
</dbReference>
<reference evidence="3 4" key="1">
    <citation type="journal article" date="2019" name="Emerg. Microbes Infect.">
        <title>Comprehensive subspecies identification of 175 nontuberculous mycobacteria species based on 7547 genomic profiles.</title>
        <authorList>
            <person name="Matsumoto Y."/>
            <person name="Kinjo T."/>
            <person name="Motooka D."/>
            <person name="Nabeya D."/>
            <person name="Jung N."/>
            <person name="Uechi K."/>
            <person name="Horii T."/>
            <person name="Iida T."/>
            <person name="Fujita J."/>
            <person name="Nakamura S."/>
        </authorList>
    </citation>
    <scope>NUCLEOTIDE SEQUENCE [LARGE SCALE GENOMIC DNA]</scope>
    <source>
        <strain evidence="3 4">JCM 12603</strain>
    </source>
</reference>
<dbReference type="KEGG" id="mpof:MPOR_27170"/>
<evidence type="ECO:0000259" key="2">
    <source>
        <dbReference type="Pfam" id="PF11181"/>
    </source>
</evidence>
<dbReference type="RefSeq" id="WP_163674419.1">
    <property type="nucleotide sequence ID" value="NZ_AP022570.1"/>
</dbReference>
<name>A0A6N4VAN7_9MYCO</name>
<feature type="domain" description="General stress protein 17M-like" evidence="2">
    <location>
        <begin position="9"/>
        <end position="82"/>
    </location>
</feature>
<feature type="transmembrane region" description="Helical" evidence="1">
    <location>
        <begin position="88"/>
        <end position="111"/>
    </location>
</feature>
<sequence length="152" mass="16472">MTAPDAGQQLIASFDGYPDAQQLVDQMSDDGFPVENLRIVGDGVRTVEHVTGRMTNGKAALGGAATGAWFGLFVGLLFVLFAVGPLWLWLWVMLIPVLIGALWGAALGFAAHWSTRGTRDFSSVKTLVAQRYDVYVTAEHAERATRYVEGAR</sequence>
<accession>A0A6N4VAN7</accession>